<feature type="active site" description="Proton donor/acceptor" evidence="14">
    <location>
        <position position="379"/>
    </location>
</feature>
<comment type="cofactor">
    <cofactor evidence="1">
        <name>Zn(2+)</name>
        <dbReference type="ChEBI" id="CHEBI:29105"/>
    </cofactor>
</comment>
<dbReference type="Gene3D" id="3.40.630.10">
    <property type="entry name" value="Zn peptidases"/>
    <property type="match status" value="1"/>
</dbReference>
<evidence type="ECO:0000256" key="13">
    <source>
        <dbReference type="ARBA" id="ARBA00023157"/>
    </source>
</evidence>
<keyword evidence="12" id="KW-0865">Zymogen</keyword>
<organism evidence="17 18">
    <name type="scientific">Saccoglossus kowalevskii</name>
    <name type="common">Acorn worm</name>
    <dbReference type="NCBI Taxonomy" id="10224"/>
    <lineage>
        <taxon>Eukaryota</taxon>
        <taxon>Metazoa</taxon>
        <taxon>Hemichordata</taxon>
        <taxon>Enteropneusta</taxon>
        <taxon>Harrimaniidae</taxon>
        <taxon>Saccoglossus</taxon>
    </lineage>
</organism>
<keyword evidence="4" id="KW-0121">Carboxypeptidase</keyword>
<dbReference type="PRINTS" id="PR00765">
    <property type="entry name" value="CRBOXYPTASEA"/>
</dbReference>
<feature type="domain" description="Peptidase M14" evidence="16">
    <location>
        <begin position="110"/>
        <end position="413"/>
    </location>
</feature>
<dbReference type="Proteomes" id="UP000694865">
    <property type="component" value="Unplaced"/>
</dbReference>
<evidence type="ECO:0000256" key="12">
    <source>
        <dbReference type="ARBA" id="ARBA00023145"/>
    </source>
</evidence>
<dbReference type="Pfam" id="PF02244">
    <property type="entry name" value="Propep_M14"/>
    <property type="match status" value="1"/>
</dbReference>
<evidence type="ECO:0000313" key="18">
    <source>
        <dbReference type="RefSeq" id="XP_006812385.1"/>
    </source>
</evidence>
<dbReference type="SMART" id="SM00631">
    <property type="entry name" value="Zn_pept"/>
    <property type="match status" value="1"/>
</dbReference>
<dbReference type="Pfam" id="PF00246">
    <property type="entry name" value="Peptidase_M14"/>
    <property type="match status" value="1"/>
</dbReference>
<dbReference type="InterPro" id="IPR003146">
    <property type="entry name" value="M14A_act_pep"/>
</dbReference>
<protein>
    <submittedName>
        <fullName evidence="18">Carboxypeptidase A4-like</fullName>
    </submittedName>
</protein>
<feature type="signal peptide" evidence="15">
    <location>
        <begin position="1"/>
        <end position="16"/>
    </location>
</feature>
<evidence type="ECO:0000256" key="3">
    <source>
        <dbReference type="ARBA" id="ARBA00005988"/>
    </source>
</evidence>
<dbReference type="PANTHER" id="PTHR11705">
    <property type="entry name" value="PROTEASE FAMILY M14 CARBOXYPEPTIDASE A,B"/>
    <property type="match status" value="1"/>
</dbReference>
<dbReference type="RefSeq" id="XP_006812385.1">
    <property type="nucleotide sequence ID" value="XM_006812322.1"/>
</dbReference>
<evidence type="ECO:0000256" key="9">
    <source>
        <dbReference type="ARBA" id="ARBA00022833"/>
    </source>
</evidence>
<evidence type="ECO:0000256" key="10">
    <source>
        <dbReference type="ARBA" id="ARBA00023026"/>
    </source>
</evidence>
<keyword evidence="6" id="KW-0479">Metal-binding</keyword>
<keyword evidence="10" id="KW-0843">Virulence</keyword>
<dbReference type="SUPFAM" id="SSF54897">
    <property type="entry name" value="Protease propeptides/inhibitors"/>
    <property type="match status" value="1"/>
</dbReference>
<dbReference type="InterPro" id="IPR057246">
    <property type="entry name" value="CARBOXYPEPT_ZN_1"/>
</dbReference>
<evidence type="ECO:0000259" key="16">
    <source>
        <dbReference type="PROSITE" id="PS52035"/>
    </source>
</evidence>
<evidence type="ECO:0000256" key="2">
    <source>
        <dbReference type="ARBA" id="ARBA00003091"/>
    </source>
</evidence>
<dbReference type="InterPro" id="IPR036990">
    <property type="entry name" value="M14A-like_propep"/>
</dbReference>
<accession>A0ABM0LX94</accession>
<dbReference type="Gene3D" id="3.30.70.340">
    <property type="entry name" value="Metallocarboxypeptidase-like"/>
    <property type="match status" value="1"/>
</dbReference>
<proteinExistence type="inferred from homology"/>
<keyword evidence="17" id="KW-1185">Reference proteome</keyword>
<evidence type="ECO:0000313" key="17">
    <source>
        <dbReference type="Proteomes" id="UP000694865"/>
    </source>
</evidence>
<keyword evidence="7 15" id="KW-0732">Signal</keyword>
<evidence type="ECO:0000256" key="11">
    <source>
        <dbReference type="ARBA" id="ARBA00023049"/>
    </source>
</evidence>
<keyword evidence="9" id="KW-0862">Zinc</keyword>
<gene>
    <name evidence="18" type="primary">LOC102803363</name>
</gene>
<dbReference type="GeneID" id="102803363"/>
<dbReference type="PANTHER" id="PTHR11705:SF143">
    <property type="entry name" value="SLL0236 PROTEIN"/>
    <property type="match status" value="1"/>
</dbReference>
<reference evidence="18" key="1">
    <citation type="submission" date="2025-08" db="UniProtKB">
        <authorList>
            <consortium name="RefSeq"/>
        </authorList>
    </citation>
    <scope>IDENTIFICATION</scope>
    <source>
        <tissue evidence="18">Testes</tissue>
    </source>
</reference>
<evidence type="ECO:0000256" key="4">
    <source>
        <dbReference type="ARBA" id="ARBA00022645"/>
    </source>
</evidence>
<name>A0ABM0LX94_SACKO</name>
<dbReference type="InterPro" id="IPR000834">
    <property type="entry name" value="Peptidase_M14"/>
</dbReference>
<comment type="similarity">
    <text evidence="3 14">Belongs to the peptidase M14 family.</text>
</comment>
<dbReference type="PROSITE" id="PS52035">
    <property type="entry name" value="PEPTIDASE_M14"/>
    <property type="match status" value="1"/>
</dbReference>
<sequence length="417" mass="47210">MLLPLLVCFMVGSIQAAQVKYDGYKVLRISPQNEFEMEVLKRLQNVPSLDFWDFPRDVMVSPEQEEWVTRRLNSNGIQYKVWIEDVQTLIDNQFTSRNGGDDVTANFYTQYRSYDEILQWVKSKPVQYPNLAVDFAFADTSYEGREIRGLKISSDPQPFKKVVWLEAGIHAREWISPATLMYITDSLLADYGTDPDVTKFLDTFVFYINPSMNPDGYEHSRNEDRMWRKTRSPNEGSTCIGTDGNRNFEYEWGGTGSSGLACASTYRGTHPYSEVEVLTDTNYIKALASGGADIQFYVNFHSYGQLWLLPWSYTGDERPPNPDYDNMMEMAAYGTNATLAVSGLVFTYGSCGEILYEAAGNANDFAYGTMGIPYSYVIELRDDGEYGFLLPEDQIIPSGEETYAGIKAALNYLLSTA</sequence>
<keyword evidence="13" id="KW-1015">Disulfide bond</keyword>
<dbReference type="SUPFAM" id="SSF53187">
    <property type="entry name" value="Zn-dependent exopeptidases"/>
    <property type="match status" value="1"/>
</dbReference>
<dbReference type="CDD" id="cd03860">
    <property type="entry name" value="M14_CP_A-B_like"/>
    <property type="match status" value="1"/>
</dbReference>
<keyword evidence="8" id="KW-0378">Hydrolase</keyword>
<evidence type="ECO:0000256" key="8">
    <source>
        <dbReference type="ARBA" id="ARBA00022801"/>
    </source>
</evidence>
<keyword evidence="5" id="KW-0645">Protease</keyword>
<evidence type="ECO:0000256" key="5">
    <source>
        <dbReference type="ARBA" id="ARBA00022670"/>
    </source>
</evidence>
<dbReference type="PROSITE" id="PS00132">
    <property type="entry name" value="CARBOXYPEPT_ZN_1"/>
    <property type="match status" value="1"/>
</dbReference>
<evidence type="ECO:0000256" key="1">
    <source>
        <dbReference type="ARBA" id="ARBA00001947"/>
    </source>
</evidence>
<comment type="function">
    <text evidence="2">Extracellular metalloprotease that contributes to pathogenicity.</text>
</comment>
<evidence type="ECO:0000256" key="7">
    <source>
        <dbReference type="ARBA" id="ARBA00022729"/>
    </source>
</evidence>
<evidence type="ECO:0000256" key="6">
    <source>
        <dbReference type="ARBA" id="ARBA00022723"/>
    </source>
</evidence>
<evidence type="ECO:0000256" key="14">
    <source>
        <dbReference type="PROSITE-ProRule" id="PRU01379"/>
    </source>
</evidence>
<evidence type="ECO:0000256" key="15">
    <source>
        <dbReference type="SAM" id="SignalP"/>
    </source>
</evidence>
<keyword evidence="11" id="KW-0482">Metalloprotease</keyword>
<feature type="chain" id="PRO_5047046415" evidence="15">
    <location>
        <begin position="17"/>
        <end position="417"/>
    </location>
</feature>